<evidence type="ECO:0000313" key="1">
    <source>
        <dbReference type="EMBL" id="MBO9152999.1"/>
    </source>
</evidence>
<dbReference type="Proteomes" id="UP000679126">
    <property type="component" value="Unassembled WGS sequence"/>
</dbReference>
<proteinExistence type="predicted"/>
<sequence length="91" mass="11051">MGRMKEVPTSNRLRILHQRLNTLAPRFREQVNEEYRWKTRTIYEKMKAQSNANGPRSGQQFTNAQDERFFLIYKELIEEELRFIMAQTNKQ</sequence>
<accession>A0ABS3YE94</accession>
<keyword evidence="2" id="KW-1185">Reference proteome</keyword>
<comment type="caution">
    <text evidence="1">The sequence shown here is derived from an EMBL/GenBank/DDBJ whole genome shotgun (WGS) entry which is preliminary data.</text>
</comment>
<reference evidence="2" key="1">
    <citation type="submission" date="2021-03" db="EMBL/GenBank/DDBJ databases">
        <title>Assistant Professor.</title>
        <authorList>
            <person name="Huq M.A."/>
        </authorList>
    </citation>
    <scope>NUCLEOTIDE SEQUENCE [LARGE SCALE GENOMIC DNA]</scope>
    <source>
        <strain evidence="2">MAH-28</strain>
    </source>
</reference>
<dbReference type="RefSeq" id="WP_209145975.1">
    <property type="nucleotide sequence ID" value="NZ_JAGHKP010000002.1"/>
</dbReference>
<organism evidence="1 2">
    <name type="scientific">Chitinophaga chungangae</name>
    <dbReference type="NCBI Taxonomy" id="2821488"/>
    <lineage>
        <taxon>Bacteria</taxon>
        <taxon>Pseudomonadati</taxon>
        <taxon>Bacteroidota</taxon>
        <taxon>Chitinophagia</taxon>
        <taxon>Chitinophagales</taxon>
        <taxon>Chitinophagaceae</taxon>
        <taxon>Chitinophaga</taxon>
    </lineage>
</organism>
<name>A0ABS3YE94_9BACT</name>
<dbReference type="EMBL" id="JAGHKP010000002">
    <property type="protein sequence ID" value="MBO9152999.1"/>
    <property type="molecule type" value="Genomic_DNA"/>
</dbReference>
<protein>
    <submittedName>
        <fullName evidence="1">Uncharacterized protein</fullName>
    </submittedName>
</protein>
<evidence type="ECO:0000313" key="2">
    <source>
        <dbReference type="Proteomes" id="UP000679126"/>
    </source>
</evidence>
<gene>
    <name evidence="1" type="ORF">J7I43_12300</name>
</gene>